<reference evidence="1" key="1">
    <citation type="submission" date="2019-10" db="EMBL/GenBank/DDBJ databases">
        <authorList>
            <consortium name="DOE Joint Genome Institute"/>
            <person name="Kuo A."/>
            <person name="Miyauchi S."/>
            <person name="Kiss E."/>
            <person name="Drula E."/>
            <person name="Kohler A."/>
            <person name="Sanchez-Garcia M."/>
            <person name="Andreopoulos B."/>
            <person name="Barry K.W."/>
            <person name="Bonito G."/>
            <person name="Buee M."/>
            <person name="Carver A."/>
            <person name="Chen C."/>
            <person name="Cichocki N."/>
            <person name="Clum A."/>
            <person name="Culley D."/>
            <person name="Crous P.W."/>
            <person name="Fauchery L."/>
            <person name="Girlanda M."/>
            <person name="Hayes R."/>
            <person name="Keri Z."/>
            <person name="LaButti K."/>
            <person name="Lipzen A."/>
            <person name="Lombard V."/>
            <person name="Magnuson J."/>
            <person name="Maillard F."/>
            <person name="Morin E."/>
            <person name="Murat C."/>
            <person name="Nolan M."/>
            <person name="Ohm R."/>
            <person name="Pangilinan J."/>
            <person name="Pereira M."/>
            <person name="Perotto S."/>
            <person name="Peter M."/>
            <person name="Riley R."/>
            <person name="Sitrit Y."/>
            <person name="Stielow B."/>
            <person name="Szollosi G."/>
            <person name="Zifcakova L."/>
            <person name="Stursova M."/>
            <person name="Spatafora J.W."/>
            <person name="Tedersoo L."/>
            <person name="Vaario L.-M."/>
            <person name="Yamada A."/>
            <person name="Yan M."/>
            <person name="Wang P."/>
            <person name="Xu J."/>
            <person name="Bruns T."/>
            <person name="Baldrian P."/>
            <person name="Vilgalys R."/>
            <person name="Henrissat B."/>
            <person name="Grigoriev I.V."/>
            <person name="Hibbett D."/>
            <person name="Nagy L.G."/>
            <person name="Martin F.M."/>
        </authorList>
    </citation>
    <scope>NUCLEOTIDE SEQUENCE</scope>
    <source>
        <strain evidence="1">BED1</strain>
    </source>
</reference>
<dbReference type="EMBL" id="WHUW01000170">
    <property type="protein sequence ID" value="KAF8419639.1"/>
    <property type="molecule type" value="Genomic_DNA"/>
</dbReference>
<evidence type="ECO:0000313" key="2">
    <source>
        <dbReference type="Proteomes" id="UP001194468"/>
    </source>
</evidence>
<comment type="caution">
    <text evidence="1">The sequence shown here is derived from an EMBL/GenBank/DDBJ whole genome shotgun (WGS) entry which is preliminary data.</text>
</comment>
<reference evidence="1" key="2">
    <citation type="journal article" date="2020" name="Nat. Commun.">
        <title>Large-scale genome sequencing of mycorrhizal fungi provides insights into the early evolution of symbiotic traits.</title>
        <authorList>
            <person name="Miyauchi S."/>
            <person name="Kiss E."/>
            <person name="Kuo A."/>
            <person name="Drula E."/>
            <person name="Kohler A."/>
            <person name="Sanchez-Garcia M."/>
            <person name="Morin E."/>
            <person name="Andreopoulos B."/>
            <person name="Barry K.W."/>
            <person name="Bonito G."/>
            <person name="Buee M."/>
            <person name="Carver A."/>
            <person name="Chen C."/>
            <person name="Cichocki N."/>
            <person name="Clum A."/>
            <person name="Culley D."/>
            <person name="Crous P.W."/>
            <person name="Fauchery L."/>
            <person name="Girlanda M."/>
            <person name="Hayes R.D."/>
            <person name="Keri Z."/>
            <person name="LaButti K."/>
            <person name="Lipzen A."/>
            <person name="Lombard V."/>
            <person name="Magnuson J."/>
            <person name="Maillard F."/>
            <person name="Murat C."/>
            <person name="Nolan M."/>
            <person name="Ohm R.A."/>
            <person name="Pangilinan J."/>
            <person name="Pereira M.F."/>
            <person name="Perotto S."/>
            <person name="Peter M."/>
            <person name="Pfister S."/>
            <person name="Riley R."/>
            <person name="Sitrit Y."/>
            <person name="Stielow J.B."/>
            <person name="Szollosi G."/>
            <person name="Zifcakova L."/>
            <person name="Stursova M."/>
            <person name="Spatafora J.W."/>
            <person name="Tedersoo L."/>
            <person name="Vaario L.M."/>
            <person name="Yamada A."/>
            <person name="Yan M."/>
            <person name="Wang P."/>
            <person name="Xu J."/>
            <person name="Bruns T."/>
            <person name="Baldrian P."/>
            <person name="Vilgalys R."/>
            <person name="Dunand C."/>
            <person name="Henrissat B."/>
            <person name="Grigoriev I.V."/>
            <person name="Hibbett D."/>
            <person name="Nagy L.G."/>
            <person name="Martin F.M."/>
        </authorList>
    </citation>
    <scope>NUCLEOTIDE SEQUENCE</scope>
    <source>
        <strain evidence="1">BED1</strain>
    </source>
</reference>
<protein>
    <submittedName>
        <fullName evidence="1">Uncharacterized protein</fullName>
    </submittedName>
</protein>
<keyword evidence="2" id="KW-1185">Reference proteome</keyword>
<proteinExistence type="predicted"/>
<dbReference type="AlphaFoldDB" id="A0AAD4G6Q9"/>
<evidence type="ECO:0000313" key="1">
    <source>
        <dbReference type="EMBL" id="KAF8419639.1"/>
    </source>
</evidence>
<organism evidence="1 2">
    <name type="scientific">Boletus edulis BED1</name>
    <dbReference type="NCBI Taxonomy" id="1328754"/>
    <lineage>
        <taxon>Eukaryota</taxon>
        <taxon>Fungi</taxon>
        <taxon>Dikarya</taxon>
        <taxon>Basidiomycota</taxon>
        <taxon>Agaricomycotina</taxon>
        <taxon>Agaricomycetes</taxon>
        <taxon>Agaricomycetidae</taxon>
        <taxon>Boletales</taxon>
        <taxon>Boletineae</taxon>
        <taxon>Boletaceae</taxon>
        <taxon>Boletoideae</taxon>
        <taxon>Boletus</taxon>
    </lineage>
</organism>
<gene>
    <name evidence="1" type="ORF">L210DRAFT_3576375</name>
</gene>
<accession>A0AAD4G6Q9</accession>
<name>A0AAD4G6Q9_BOLED</name>
<sequence length="116" mass="13480">MTEFEEDNFTRLIMKKKEAQRRRRDEEDLALVPVMGDAVVAGWKTNLKMCCGTGTKNFDKRARRPMRSRDLERGYGMTRMMERTRRGEVVVTEKIPCGAAERTLIYTHSHLPDENG</sequence>
<dbReference type="Proteomes" id="UP001194468">
    <property type="component" value="Unassembled WGS sequence"/>
</dbReference>